<dbReference type="HAMAP" id="MF_01310">
    <property type="entry name" value="Ribosomal_uS11"/>
    <property type="match status" value="1"/>
</dbReference>
<keyword evidence="5" id="KW-1185">Reference proteome</keyword>
<accession>A0A6G1GVF9</accession>
<evidence type="ECO:0000256" key="2">
    <source>
        <dbReference type="ARBA" id="ARBA00022980"/>
    </source>
</evidence>
<evidence type="ECO:0000256" key="1">
    <source>
        <dbReference type="ARBA" id="ARBA00006194"/>
    </source>
</evidence>
<dbReference type="GO" id="GO:0003735">
    <property type="term" value="F:structural constituent of ribosome"/>
    <property type="evidence" value="ECO:0007669"/>
    <property type="project" value="InterPro"/>
</dbReference>
<dbReference type="EMBL" id="ML977166">
    <property type="protein sequence ID" value="KAF1984728.1"/>
    <property type="molecule type" value="Genomic_DNA"/>
</dbReference>
<dbReference type="GO" id="GO:1990904">
    <property type="term" value="C:ribonucleoprotein complex"/>
    <property type="evidence" value="ECO:0007669"/>
    <property type="project" value="UniProtKB-KW"/>
</dbReference>
<dbReference type="GO" id="GO:0006412">
    <property type="term" value="P:translation"/>
    <property type="evidence" value="ECO:0007669"/>
    <property type="project" value="InterPro"/>
</dbReference>
<gene>
    <name evidence="4" type="ORF">K402DRAFT_335783</name>
</gene>
<evidence type="ECO:0000256" key="3">
    <source>
        <dbReference type="ARBA" id="ARBA00023274"/>
    </source>
</evidence>
<comment type="similarity">
    <text evidence="1">Belongs to the universal ribosomal protein uS11 family.</text>
</comment>
<dbReference type="Gene3D" id="3.30.420.80">
    <property type="entry name" value="Ribosomal protein S11"/>
    <property type="match status" value="1"/>
</dbReference>
<dbReference type="SUPFAM" id="SSF53137">
    <property type="entry name" value="Translational machinery components"/>
    <property type="match status" value="1"/>
</dbReference>
<dbReference type="Proteomes" id="UP000800041">
    <property type="component" value="Unassembled WGS sequence"/>
</dbReference>
<dbReference type="InterPro" id="IPR036967">
    <property type="entry name" value="Ribosomal_uS11_sf"/>
</dbReference>
<sequence length="210" mass="23040">MAKPLSRLQGRLPLGCNCPLTIPSRPVFARNLTTTSPARDMNIPRSSIPTSASANLARLREQRASGIDEIQKAHEEKGLSARPPYRMCVFSHKHNTHITLSRKNTKGSKSSTIMSFSTGNLGFRKGARGSYDAAFQLTSFVLAKISEGGYLPEIRRLELAMRGFGKGREAALKAILGAEGRMIKNKIERVTDATRLKFGGTRGMNPRRLG</sequence>
<evidence type="ECO:0000313" key="4">
    <source>
        <dbReference type="EMBL" id="KAF1984728.1"/>
    </source>
</evidence>
<dbReference type="OrthoDB" id="1654884at2759"/>
<proteinExistence type="inferred from homology"/>
<keyword evidence="2" id="KW-0689">Ribosomal protein</keyword>
<dbReference type="GO" id="GO:0005840">
    <property type="term" value="C:ribosome"/>
    <property type="evidence" value="ECO:0007669"/>
    <property type="project" value="UniProtKB-KW"/>
</dbReference>
<reference evidence="4" key="1">
    <citation type="journal article" date="2020" name="Stud. Mycol.">
        <title>101 Dothideomycetes genomes: a test case for predicting lifestyles and emergence of pathogens.</title>
        <authorList>
            <person name="Haridas S."/>
            <person name="Albert R."/>
            <person name="Binder M."/>
            <person name="Bloem J."/>
            <person name="Labutti K."/>
            <person name="Salamov A."/>
            <person name="Andreopoulos B."/>
            <person name="Baker S."/>
            <person name="Barry K."/>
            <person name="Bills G."/>
            <person name="Bluhm B."/>
            <person name="Cannon C."/>
            <person name="Castanera R."/>
            <person name="Culley D."/>
            <person name="Daum C."/>
            <person name="Ezra D."/>
            <person name="Gonzalez J."/>
            <person name="Henrissat B."/>
            <person name="Kuo A."/>
            <person name="Liang C."/>
            <person name="Lipzen A."/>
            <person name="Lutzoni F."/>
            <person name="Magnuson J."/>
            <person name="Mondo S."/>
            <person name="Nolan M."/>
            <person name="Ohm R."/>
            <person name="Pangilinan J."/>
            <person name="Park H.-J."/>
            <person name="Ramirez L."/>
            <person name="Alfaro M."/>
            <person name="Sun H."/>
            <person name="Tritt A."/>
            <person name="Yoshinaga Y."/>
            <person name="Zwiers L.-H."/>
            <person name="Turgeon B."/>
            <person name="Goodwin S."/>
            <person name="Spatafora J."/>
            <person name="Crous P."/>
            <person name="Grigoriev I."/>
        </authorList>
    </citation>
    <scope>NUCLEOTIDE SEQUENCE</scope>
    <source>
        <strain evidence="4">CBS 113979</strain>
    </source>
</reference>
<name>A0A6G1GVF9_9PEZI</name>
<dbReference type="InterPro" id="IPR001971">
    <property type="entry name" value="Ribosomal_uS11"/>
</dbReference>
<evidence type="ECO:0000313" key="5">
    <source>
        <dbReference type="Proteomes" id="UP000800041"/>
    </source>
</evidence>
<dbReference type="AlphaFoldDB" id="A0A6G1GVF9"/>
<keyword evidence="3" id="KW-0687">Ribonucleoprotein</keyword>
<organism evidence="4 5">
    <name type="scientific">Aulographum hederae CBS 113979</name>
    <dbReference type="NCBI Taxonomy" id="1176131"/>
    <lineage>
        <taxon>Eukaryota</taxon>
        <taxon>Fungi</taxon>
        <taxon>Dikarya</taxon>
        <taxon>Ascomycota</taxon>
        <taxon>Pezizomycotina</taxon>
        <taxon>Dothideomycetes</taxon>
        <taxon>Pleosporomycetidae</taxon>
        <taxon>Aulographales</taxon>
        <taxon>Aulographaceae</taxon>
    </lineage>
</organism>
<protein>
    <submittedName>
        <fullName evidence="4">Translational machinery component</fullName>
    </submittedName>
</protein>